<reference evidence="1" key="1">
    <citation type="submission" date="2021-01" db="EMBL/GenBank/DDBJ databases">
        <authorList>
            <consortium name="Genoscope - CEA"/>
            <person name="William W."/>
        </authorList>
    </citation>
    <scope>NUCLEOTIDE SEQUENCE</scope>
</reference>
<evidence type="ECO:0000313" key="1">
    <source>
        <dbReference type="EMBL" id="CAD8049239.1"/>
    </source>
</evidence>
<dbReference type="Proteomes" id="UP000688137">
    <property type="component" value="Unassembled WGS sequence"/>
</dbReference>
<gene>
    <name evidence="1" type="ORF">PPRIM_AZ9-3.1.T0130353</name>
</gene>
<evidence type="ECO:0000313" key="2">
    <source>
        <dbReference type="Proteomes" id="UP000688137"/>
    </source>
</evidence>
<proteinExistence type="predicted"/>
<keyword evidence="2" id="KW-1185">Reference proteome</keyword>
<dbReference type="OMA" id="YHLKIAY"/>
<protein>
    <submittedName>
        <fullName evidence="1">Uncharacterized protein</fullName>
    </submittedName>
</protein>
<name>A0A8S1K203_PARPR</name>
<sequence>MTEVEKQKFRNDSEFYEIVRTFHELVTDINKSFHKGKKQYHKKNNHHMKQAQIQKKSKHIQKKPIKLEFGRNQYHLKIAYNIYYLNSTAENSLISMDKWNPLQQSMKIVKQPEDIDSNKKYVQIVDQQLEKKEAT</sequence>
<dbReference type="EMBL" id="CAJJDM010000010">
    <property type="protein sequence ID" value="CAD8049239.1"/>
    <property type="molecule type" value="Genomic_DNA"/>
</dbReference>
<dbReference type="AlphaFoldDB" id="A0A8S1K203"/>
<accession>A0A8S1K203</accession>
<comment type="caution">
    <text evidence="1">The sequence shown here is derived from an EMBL/GenBank/DDBJ whole genome shotgun (WGS) entry which is preliminary data.</text>
</comment>
<organism evidence="1 2">
    <name type="scientific">Paramecium primaurelia</name>
    <dbReference type="NCBI Taxonomy" id="5886"/>
    <lineage>
        <taxon>Eukaryota</taxon>
        <taxon>Sar</taxon>
        <taxon>Alveolata</taxon>
        <taxon>Ciliophora</taxon>
        <taxon>Intramacronucleata</taxon>
        <taxon>Oligohymenophorea</taxon>
        <taxon>Peniculida</taxon>
        <taxon>Parameciidae</taxon>
        <taxon>Paramecium</taxon>
    </lineage>
</organism>